<sequence>MCQSKCHCIMFRLLPKEQKAKLNQAFAVSRNPDKANIAFLTSELQLEKDRVRKYFHSHFPMKKPNQS</sequence>
<feature type="domain" description="Homeobox" evidence="3">
    <location>
        <begin position="16"/>
        <end position="56"/>
    </location>
</feature>
<comment type="caution">
    <text evidence="4">The sequence shown here is derived from an EMBL/GenBank/DDBJ whole genome shotgun (WGS) entry which is preliminary data.</text>
</comment>
<evidence type="ECO:0000256" key="2">
    <source>
        <dbReference type="RuleBase" id="RU000682"/>
    </source>
</evidence>
<gene>
    <name evidence="4" type="primary">Cnig_chr_X.g26010</name>
    <name evidence="4" type="ORF">B9Z55_026010</name>
</gene>
<dbReference type="AlphaFoldDB" id="A0A2G5T1E5"/>
<name>A0A2G5T1E5_9PELO</name>
<evidence type="ECO:0000256" key="1">
    <source>
        <dbReference type="ARBA" id="ARBA00004123"/>
    </source>
</evidence>
<keyword evidence="2" id="KW-0371">Homeobox</keyword>
<protein>
    <recommendedName>
        <fullName evidence="3">Homeobox domain-containing protein</fullName>
    </recommendedName>
</protein>
<dbReference type="GO" id="GO:0003677">
    <property type="term" value="F:DNA binding"/>
    <property type="evidence" value="ECO:0007669"/>
    <property type="project" value="UniProtKB-KW"/>
</dbReference>
<dbReference type="Gene3D" id="1.10.10.60">
    <property type="entry name" value="Homeodomain-like"/>
    <property type="match status" value="1"/>
</dbReference>
<dbReference type="SUPFAM" id="SSF46689">
    <property type="entry name" value="Homeodomain-like"/>
    <property type="match status" value="1"/>
</dbReference>
<dbReference type="GO" id="GO:0005634">
    <property type="term" value="C:nucleus"/>
    <property type="evidence" value="ECO:0007669"/>
    <property type="project" value="UniProtKB-SubCell"/>
</dbReference>
<keyword evidence="2" id="KW-0539">Nucleus</keyword>
<comment type="subcellular location">
    <subcellularLocation>
        <location evidence="1 2">Nucleus</location>
    </subcellularLocation>
</comment>
<dbReference type="Proteomes" id="UP000230233">
    <property type="component" value="Chromosome X"/>
</dbReference>
<evidence type="ECO:0000313" key="5">
    <source>
        <dbReference type="Proteomes" id="UP000230233"/>
    </source>
</evidence>
<evidence type="ECO:0000259" key="3">
    <source>
        <dbReference type="Pfam" id="PF00046"/>
    </source>
</evidence>
<dbReference type="InterPro" id="IPR009057">
    <property type="entry name" value="Homeodomain-like_sf"/>
</dbReference>
<keyword evidence="2" id="KW-0238">DNA-binding</keyword>
<dbReference type="InterPro" id="IPR001356">
    <property type="entry name" value="HD"/>
</dbReference>
<keyword evidence="5" id="KW-1185">Reference proteome</keyword>
<accession>A0A2G5T1E5</accession>
<dbReference type="EMBL" id="PDUG01000006">
    <property type="protein sequence ID" value="PIC21022.1"/>
    <property type="molecule type" value="Genomic_DNA"/>
</dbReference>
<evidence type="ECO:0000313" key="4">
    <source>
        <dbReference type="EMBL" id="PIC21022.1"/>
    </source>
</evidence>
<proteinExistence type="predicted"/>
<dbReference type="Pfam" id="PF00046">
    <property type="entry name" value="Homeodomain"/>
    <property type="match status" value="1"/>
</dbReference>
<reference evidence="5" key="1">
    <citation type="submission" date="2017-10" db="EMBL/GenBank/DDBJ databases">
        <title>Rapid genome shrinkage in a self-fertile nematode reveals novel sperm competition proteins.</title>
        <authorList>
            <person name="Yin D."/>
            <person name="Schwarz E.M."/>
            <person name="Thomas C.G."/>
            <person name="Felde R.L."/>
            <person name="Korf I.F."/>
            <person name="Cutter A.D."/>
            <person name="Schartner C.M."/>
            <person name="Ralston E.J."/>
            <person name="Meyer B.J."/>
            <person name="Haag E.S."/>
        </authorList>
    </citation>
    <scope>NUCLEOTIDE SEQUENCE [LARGE SCALE GENOMIC DNA]</scope>
    <source>
        <strain evidence="5">JU1422</strain>
    </source>
</reference>
<organism evidence="4 5">
    <name type="scientific">Caenorhabditis nigoni</name>
    <dbReference type="NCBI Taxonomy" id="1611254"/>
    <lineage>
        <taxon>Eukaryota</taxon>
        <taxon>Metazoa</taxon>
        <taxon>Ecdysozoa</taxon>
        <taxon>Nematoda</taxon>
        <taxon>Chromadorea</taxon>
        <taxon>Rhabditida</taxon>
        <taxon>Rhabditina</taxon>
        <taxon>Rhabditomorpha</taxon>
        <taxon>Rhabditoidea</taxon>
        <taxon>Rhabditidae</taxon>
        <taxon>Peloderinae</taxon>
        <taxon>Caenorhabditis</taxon>
    </lineage>
</organism>